<dbReference type="InterPro" id="IPR025558">
    <property type="entry name" value="DUF4283"/>
</dbReference>
<gene>
    <name evidence="3" type="ORF">CARUB_v10022467mg</name>
</gene>
<dbReference type="AlphaFoldDB" id="R0HYB3"/>
<evidence type="ECO:0000256" key="1">
    <source>
        <dbReference type="SAM" id="MobiDB-lite"/>
    </source>
</evidence>
<keyword evidence="4" id="KW-1185">Reference proteome</keyword>
<reference evidence="4" key="1">
    <citation type="journal article" date="2013" name="Nat. Genet.">
        <title>The Capsella rubella genome and the genomic consequences of rapid mating system evolution.</title>
        <authorList>
            <person name="Slotte T."/>
            <person name="Hazzouri K.M."/>
            <person name="Agren J.A."/>
            <person name="Koenig D."/>
            <person name="Maumus F."/>
            <person name="Guo Y.L."/>
            <person name="Steige K."/>
            <person name="Platts A.E."/>
            <person name="Escobar J.S."/>
            <person name="Newman L.K."/>
            <person name="Wang W."/>
            <person name="Mandakova T."/>
            <person name="Vello E."/>
            <person name="Smith L.M."/>
            <person name="Henz S.R."/>
            <person name="Steffen J."/>
            <person name="Takuno S."/>
            <person name="Brandvain Y."/>
            <person name="Coop G."/>
            <person name="Andolfatto P."/>
            <person name="Hu T.T."/>
            <person name="Blanchette M."/>
            <person name="Clark R.M."/>
            <person name="Quesneville H."/>
            <person name="Nordborg M."/>
            <person name="Gaut B.S."/>
            <person name="Lysak M.A."/>
            <person name="Jenkins J."/>
            <person name="Grimwood J."/>
            <person name="Chapman J."/>
            <person name="Prochnik S."/>
            <person name="Shu S."/>
            <person name="Rokhsar D."/>
            <person name="Schmutz J."/>
            <person name="Weigel D."/>
            <person name="Wright S.I."/>
        </authorList>
    </citation>
    <scope>NUCLEOTIDE SEQUENCE [LARGE SCALE GENOMIC DNA]</scope>
    <source>
        <strain evidence="4">cv. Monte Gargano</strain>
    </source>
</reference>
<dbReference type="Proteomes" id="UP000029121">
    <property type="component" value="Unassembled WGS sequence"/>
</dbReference>
<evidence type="ECO:0000313" key="3">
    <source>
        <dbReference type="EMBL" id="EOA34884.1"/>
    </source>
</evidence>
<organism evidence="3 4">
    <name type="scientific">Capsella rubella</name>
    <dbReference type="NCBI Taxonomy" id="81985"/>
    <lineage>
        <taxon>Eukaryota</taxon>
        <taxon>Viridiplantae</taxon>
        <taxon>Streptophyta</taxon>
        <taxon>Embryophyta</taxon>
        <taxon>Tracheophyta</taxon>
        <taxon>Spermatophyta</taxon>
        <taxon>Magnoliopsida</taxon>
        <taxon>eudicotyledons</taxon>
        <taxon>Gunneridae</taxon>
        <taxon>Pentapetalae</taxon>
        <taxon>rosids</taxon>
        <taxon>malvids</taxon>
        <taxon>Brassicales</taxon>
        <taxon>Brassicaceae</taxon>
        <taxon>Camelineae</taxon>
        <taxon>Capsella</taxon>
    </lineage>
</organism>
<dbReference type="InterPro" id="IPR040256">
    <property type="entry name" value="At4g02000-like"/>
</dbReference>
<name>R0HYB3_9BRAS</name>
<feature type="non-terminal residue" evidence="3">
    <location>
        <position position="421"/>
    </location>
</feature>
<dbReference type="PANTHER" id="PTHR31286:SF99">
    <property type="entry name" value="DUF4283 DOMAIN-CONTAINING PROTEIN"/>
    <property type="match status" value="1"/>
</dbReference>
<accession>R0HYB3</accession>
<dbReference type="eggNOG" id="KOG1075">
    <property type="taxonomic scope" value="Eukaryota"/>
</dbReference>
<protein>
    <recommendedName>
        <fullName evidence="2">DUF4283 domain-containing protein</fullName>
    </recommendedName>
</protein>
<dbReference type="STRING" id="81985.R0HYB3"/>
<evidence type="ECO:0000259" key="2">
    <source>
        <dbReference type="Pfam" id="PF14111"/>
    </source>
</evidence>
<feature type="domain" description="DUF4283" evidence="2">
    <location>
        <begin position="62"/>
        <end position="144"/>
    </location>
</feature>
<dbReference type="Pfam" id="PF14111">
    <property type="entry name" value="DUF4283"/>
    <property type="match status" value="1"/>
</dbReference>
<feature type="region of interest" description="Disordered" evidence="1">
    <location>
        <begin position="282"/>
        <end position="304"/>
    </location>
</feature>
<evidence type="ECO:0000313" key="4">
    <source>
        <dbReference type="Proteomes" id="UP000029121"/>
    </source>
</evidence>
<proteinExistence type="predicted"/>
<sequence length="421" mass="46515">MMDFTSKGPPPGDPLDRVDSWAAKEVLEPSFVSARMKVNYPDGVNGEPVFTIVEEVTEAMHGLWKQCMIVKVLGRNVPILVLSRKLRELWKPKGAMYVTNLPRQFFMVRFEVEEEYLTALTGGPWKAFGSYLMVRAWSPHFEPSRDDITTIPVWVRFSNLPVALYHQTILLGLAQALGKPLRVDANTLNFERPRFARVCVEVDLSQPLKRSFMVNGERYFVFYEGLTSICSGCEIFGHMVHACPKVKPVAESVGAQGSPVGPNKASPSLPVRDGFTMVRRENRRAGSSTRTVISVPGSKGETLERNQREISGNKGNGTILVSNSFAGLVEKGVQPQATKVISSEGGNKENEIIGVSQNTEKNIFKVIKGKFERGAREIVELSMSGKRLRMEGNVVGRRGGNAELSNVELAESRVGGQESVT</sequence>
<dbReference type="EMBL" id="KB870806">
    <property type="protein sequence ID" value="EOA34884.1"/>
    <property type="molecule type" value="Genomic_DNA"/>
</dbReference>
<dbReference type="PANTHER" id="PTHR31286">
    <property type="entry name" value="GLYCINE-RICH CELL WALL STRUCTURAL PROTEIN 1.8-LIKE"/>
    <property type="match status" value="1"/>
</dbReference>